<evidence type="ECO:0000313" key="9">
    <source>
        <dbReference type="EMBL" id="RSZ40085.1"/>
    </source>
</evidence>
<feature type="region of interest" description="Disordered" evidence="6">
    <location>
        <begin position="42"/>
        <end position="66"/>
    </location>
</feature>
<keyword evidence="8" id="KW-0732">Signal</keyword>
<evidence type="ECO:0000256" key="7">
    <source>
        <dbReference type="SAM" id="Phobius"/>
    </source>
</evidence>
<dbReference type="EMBL" id="RXFQ01000004">
    <property type="protein sequence ID" value="RSZ40085.1"/>
    <property type="molecule type" value="Genomic_DNA"/>
</dbReference>
<keyword evidence="4 7" id="KW-1133">Transmembrane helix</keyword>
<evidence type="ECO:0000256" key="1">
    <source>
        <dbReference type="ARBA" id="ARBA00004236"/>
    </source>
</evidence>
<name>A0ABY0A9K1_9BURK</name>
<organism evidence="9 10">
    <name type="scientific">Variovorax beijingensis</name>
    <dbReference type="NCBI Taxonomy" id="2496117"/>
    <lineage>
        <taxon>Bacteria</taxon>
        <taxon>Pseudomonadati</taxon>
        <taxon>Pseudomonadota</taxon>
        <taxon>Betaproteobacteria</taxon>
        <taxon>Burkholderiales</taxon>
        <taxon>Comamonadaceae</taxon>
        <taxon>Variovorax</taxon>
    </lineage>
</organism>
<evidence type="ECO:0000256" key="3">
    <source>
        <dbReference type="ARBA" id="ARBA00022692"/>
    </source>
</evidence>
<dbReference type="Pfam" id="PF04347">
    <property type="entry name" value="FliO"/>
    <property type="match status" value="1"/>
</dbReference>
<evidence type="ECO:0000256" key="8">
    <source>
        <dbReference type="SAM" id="SignalP"/>
    </source>
</evidence>
<comment type="caution">
    <text evidence="9">The sequence shown here is derived from an EMBL/GenBank/DDBJ whole genome shotgun (WGS) entry which is preliminary data.</text>
</comment>
<dbReference type="InterPro" id="IPR022781">
    <property type="entry name" value="Flagellar_biosynth_FliO"/>
</dbReference>
<feature type="transmembrane region" description="Helical" evidence="7">
    <location>
        <begin position="76"/>
        <end position="94"/>
    </location>
</feature>
<keyword evidence="2" id="KW-1003">Cell membrane</keyword>
<keyword evidence="3 7" id="KW-0812">Transmembrane</keyword>
<reference evidence="9 10" key="1">
    <citation type="submission" date="2018-12" db="EMBL/GenBank/DDBJ databases">
        <title>The genome sequences of strain 502.</title>
        <authorList>
            <person name="Gao J."/>
            <person name="Sun J."/>
        </authorList>
    </citation>
    <scope>NUCLEOTIDE SEQUENCE [LARGE SCALE GENOMIC DNA]</scope>
    <source>
        <strain evidence="9 10">502</strain>
    </source>
</reference>
<evidence type="ECO:0000256" key="6">
    <source>
        <dbReference type="SAM" id="MobiDB-lite"/>
    </source>
</evidence>
<evidence type="ECO:0000256" key="2">
    <source>
        <dbReference type="ARBA" id="ARBA00022475"/>
    </source>
</evidence>
<accession>A0ABY0A9K1</accession>
<evidence type="ECO:0008006" key="11">
    <source>
        <dbReference type="Google" id="ProtNLM"/>
    </source>
</evidence>
<feature type="chain" id="PRO_5046838748" description="Flagellar biosynthesis protein, FliO" evidence="8">
    <location>
        <begin position="39"/>
        <end position="181"/>
    </location>
</feature>
<comment type="subcellular location">
    <subcellularLocation>
        <location evidence="1">Cell membrane</location>
    </subcellularLocation>
</comment>
<proteinExistence type="predicted"/>
<sequence length="181" mass="18776">MNRAQPRFSAAHRAVACRWALACLAVLAGLLCAVPASAQQGQGGAAASSGSTSLPSSIPVKRDPPGALDSDAGERWWVAILVVGAMLAYGVVAVRRKARSTGKPTGSWWPRLGGLLDTGSSAEIQRVSSTYLSPRHSLHVVVWNGKRLLLGCTDQSIQVLAESPSSVGGDEAAPLVPGDIR</sequence>
<feature type="compositionally biased region" description="Low complexity" evidence="6">
    <location>
        <begin position="42"/>
        <end position="51"/>
    </location>
</feature>
<feature type="signal peptide" evidence="8">
    <location>
        <begin position="1"/>
        <end position="38"/>
    </location>
</feature>
<evidence type="ECO:0000313" key="10">
    <source>
        <dbReference type="Proteomes" id="UP000271137"/>
    </source>
</evidence>
<protein>
    <recommendedName>
        <fullName evidence="11">Flagellar biosynthesis protein, FliO</fullName>
    </recommendedName>
</protein>
<evidence type="ECO:0000256" key="4">
    <source>
        <dbReference type="ARBA" id="ARBA00022989"/>
    </source>
</evidence>
<gene>
    <name evidence="9" type="ORF">EJO66_08060</name>
</gene>
<evidence type="ECO:0000256" key="5">
    <source>
        <dbReference type="ARBA" id="ARBA00023136"/>
    </source>
</evidence>
<dbReference type="Proteomes" id="UP000271137">
    <property type="component" value="Unassembled WGS sequence"/>
</dbReference>
<keyword evidence="10" id="KW-1185">Reference proteome</keyword>
<keyword evidence="5 7" id="KW-0472">Membrane</keyword>